<evidence type="ECO:0000313" key="3">
    <source>
        <dbReference type="Proteomes" id="UP000000851"/>
    </source>
</evidence>
<protein>
    <recommendedName>
        <fullName evidence="4">SH3 type 3 domain protein</fullName>
    </recommendedName>
</protein>
<dbReference type="InParanoid" id="C7QBU2"/>
<name>C7QBU2_CATAD</name>
<evidence type="ECO:0008006" key="4">
    <source>
        <dbReference type="Google" id="ProtNLM"/>
    </source>
</evidence>
<keyword evidence="3" id="KW-1185">Reference proteome</keyword>
<evidence type="ECO:0000256" key="1">
    <source>
        <dbReference type="SAM" id="SignalP"/>
    </source>
</evidence>
<dbReference type="AlphaFoldDB" id="C7QBU2"/>
<sequence length="131" mass="13502" precursor="true">MSPRIAARLLVAVASLGGVAALAVPASAAPAAATGSCFFYDNQNNQPGACADETTNYSQGDVGIWNDPNNPTARLATGTAGQVFKTFDYVPTGQSTTCTNGATTTYWYHGTDLASGQTGWVPDCYLNGEPS</sequence>
<evidence type="ECO:0000313" key="2">
    <source>
        <dbReference type="EMBL" id="ACU72561.1"/>
    </source>
</evidence>
<reference evidence="2 3" key="1">
    <citation type="journal article" date="2009" name="Stand. Genomic Sci.">
        <title>Complete genome sequence of Catenulispora acidiphila type strain (ID 139908).</title>
        <authorList>
            <person name="Copeland A."/>
            <person name="Lapidus A."/>
            <person name="Glavina Del Rio T."/>
            <person name="Nolan M."/>
            <person name="Lucas S."/>
            <person name="Chen F."/>
            <person name="Tice H."/>
            <person name="Cheng J.F."/>
            <person name="Bruce D."/>
            <person name="Goodwin L."/>
            <person name="Pitluck S."/>
            <person name="Mikhailova N."/>
            <person name="Pati A."/>
            <person name="Ivanova N."/>
            <person name="Mavromatis K."/>
            <person name="Chen A."/>
            <person name="Palaniappan K."/>
            <person name="Chain P."/>
            <person name="Land M."/>
            <person name="Hauser L."/>
            <person name="Chang Y.J."/>
            <person name="Jeffries C.D."/>
            <person name="Chertkov O."/>
            <person name="Brettin T."/>
            <person name="Detter J.C."/>
            <person name="Han C."/>
            <person name="Ali Z."/>
            <person name="Tindall B.J."/>
            <person name="Goker M."/>
            <person name="Bristow J."/>
            <person name="Eisen J.A."/>
            <person name="Markowitz V."/>
            <person name="Hugenholtz P."/>
            <person name="Kyrpides N.C."/>
            <person name="Klenk H.P."/>
        </authorList>
    </citation>
    <scope>NUCLEOTIDE SEQUENCE [LARGE SCALE GENOMIC DNA]</scope>
    <source>
        <strain evidence="3">DSM 44928 / JCM 14897 / NBRC 102108 / NRRL B-24433 / ID139908</strain>
    </source>
</reference>
<dbReference type="Proteomes" id="UP000000851">
    <property type="component" value="Chromosome"/>
</dbReference>
<feature type="signal peptide" evidence="1">
    <location>
        <begin position="1"/>
        <end position="28"/>
    </location>
</feature>
<proteinExistence type="predicted"/>
<dbReference type="HOGENOM" id="CLU_1923790_0_0_11"/>
<gene>
    <name evidence="2" type="ordered locus">Caci_3659</name>
</gene>
<accession>C7QBU2</accession>
<keyword evidence="1" id="KW-0732">Signal</keyword>
<dbReference type="EMBL" id="CP001700">
    <property type="protein sequence ID" value="ACU72561.1"/>
    <property type="molecule type" value="Genomic_DNA"/>
</dbReference>
<organism evidence="2 3">
    <name type="scientific">Catenulispora acidiphila (strain DSM 44928 / JCM 14897 / NBRC 102108 / NRRL B-24433 / ID139908)</name>
    <dbReference type="NCBI Taxonomy" id="479433"/>
    <lineage>
        <taxon>Bacteria</taxon>
        <taxon>Bacillati</taxon>
        <taxon>Actinomycetota</taxon>
        <taxon>Actinomycetes</taxon>
        <taxon>Catenulisporales</taxon>
        <taxon>Catenulisporaceae</taxon>
        <taxon>Catenulispora</taxon>
    </lineage>
</organism>
<dbReference type="KEGG" id="cai:Caci_3659"/>
<feature type="chain" id="PRO_5002982715" description="SH3 type 3 domain protein" evidence="1">
    <location>
        <begin position="29"/>
        <end position="131"/>
    </location>
</feature>